<dbReference type="RefSeq" id="WP_345459228.1">
    <property type="nucleotide sequence ID" value="NZ_BAABRP010000001.1"/>
</dbReference>
<dbReference type="PROSITE" id="PS00716">
    <property type="entry name" value="SIGMA70_2"/>
    <property type="match status" value="1"/>
</dbReference>
<dbReference type="Pfam" id="PF04542">
    <property type="entry name" value="Sigma70_r2"/>
    <property type="match status" value="1"/>
</dbReference>
<dbReference type="InterPro" id="IPR028630">
    <property type="entry name" value="Sigma70_RpoD"/>
</dbReference>
<dbReference type="NCBIfam" id="TIGR02937">
    <property type="entry name" value="sigma70-ECF"/>
    <property type="match status" value="1"/>
</dbReference>
<feature type="compositionally biased region" description="Low complexity" evidence="7">
    <location>
        <begin position="119"/>
        <end position="148"/>
    </location>
</feature>
<evidence type="ECO:0000256" key="4">
    <source>
        <dbReference type="ARBA" id="ARBA00023125"/>
    </source>
</evidence>
<feature type="DNA-binding region" description="H-T-H motif" evidence="6">
    <location>
        <begin position="518"/>
        <end position="537"/>
    </location>
</feature>
<evidence type="ECO:0000313" key="9">
    <source>
        <dbReference type="EMBL" id="GAA5511380.1"/>
    </source>
</evidence>
<feature type="region of interest" description="Disordered" evidence="7">
    <location>
        <begin position="1"/>
        <end position="154"/>
    </location>
</feature>
<dbReference type="EMBL" id="BAABRP010000001">
    <property type="protein sequence ID" value="GAA5511380.1"/>
    <property type="molecule type" value="Genomic_DNA"/>
</dbReference>
<comment type="subcellular location">
    <subcellularLocation>
        <location evidence="6">Cytoplasm</location>
    </subcellularLocation>
</comment>
<gene>
    <name evidence="9" type="primary">rpoD</name>
    <name evidence="6" type="synonym">sigA</name>
    <name evidence="9" type="ORF">Dcar01_00089</name>
</gene>
<feature type="short sequence motif" description="Interaction with polymerase core subunit RpoC" evidence="6">
    <location>
        <begin position="346"/>
        <end position="349"/>
    </location>
</feature>
<dbReference type="Pfam" id="PF00140">
    <property type="entry name" value="Sigma70_r1_2"/>
    <property type="match status" value="1"/>
</dbReference>
<dbReference type="InterPro" id="IPR014284">
    <property type="entry name" value="RNA_pol_sigma-70_dom"/>
</dbReference>
<dbReference type="InterPro" id="IPR050239">
    <property type="entry name" value="Sigma-70_RNA_pol_init_factors"/>
</dbReference>
<comment type="subunit">
    <text evidence="6">Interacts transiently with the RNA polymerase catalytic core.</text>
</comment>
<feature type="compositionally biased region" description="Acidic residues" evidence="7">
    <location>
        <begin position="216"/>
        <end position="229"/>
    </location>
</feature>
<dbReference type="PRINTS" id="PR00046">
    <property type="entry name" value="SIGMA70FCT"/>
</dbReference>
<keyword evidence="2 6" id="KW-0805">Transcription regulation</keyword>
<feature type="region of interest" description="Disordered" evidence="7">
    <location>
        <begin position="216"/>
        <end position="242"/>
    </location>
</feature>
<organism evidence="9 10">
    <name type="scientific">Deinococcus carri</name>
    <dbReference type="NCBI Taxonomy" id="1211323"/>
    <lineage>
        <taxon>Bacteria</taxon>
        <taxon>Thermotogati</taxon>
        <taxon>Deinococcota</taxon>
        <taxon>Deinococci</taxon>
        <taxon>Deinococcales</taxon>
        <taxon>Deinococcaceae</taxon>
        <taxon>Deinococcus</taxon>
    </lineage>
</organism>
<feature type="region of interest" description="Sigma-70 factor domain-2" evidence="6">
    <location>
        <begin position="322"/>
        <end position="392"/>
    </location>
</feature>
<dbReference type="Pfam" id="PF04545">
    <property type="entry name" value="Sigma70_r4"/>
    <property type="match status" value="1"/>
</dbReference>
<feature type="domain" description="RNA polymerase sigma-70" evidence="8">
    <location>
        <begin position="517"/>
        <end position="543"/>
    </location>
</feature>
<dbReference type="InterPro" id="IPR013325">
    <property type="entry name" value="RNA_pol_sigma_r2"/>
</dbReference>
<comment type="caution">
    <text evidence="6">Lacks conserved residue(s) required for the propagation of feature annotation.</text>
</comment>
<reference evidence="9 10" key="1">
    <citation type="submission" date="2024-02" db="EMBL/GenBank/DDBJ databases">
        <title>Deinococcus carri NBRC 110142.</title>
        <authorList>
            <person name="Ichikawa N."/>
            <person name="Katano-Makiyama Y."/>
            <person name="Hidaka K."/>
        </authorList>
    </citation>
    <scope>NUCLEOTIDE SEQUENCE [LARGE SCALE GENOMIC DNA]</scope>
    <source>
        <strain evidence="9 10">NBRC 110142</strain>
    </source>
</reference>
<dbReference type="Pfam" id="PF04539">
    <property type="entry name" value="Sigma70_r3"/>
    <property type="match status" value="1"/>
</dbReference>
<dbReference type="Proteomes" id="UP001401887">
    <property type="component" value="Unassembled WGS sequence"/>
</dbReference>
<keyword evidence="1 6" id="KW-0963">Cytoplasm</keyword>
<comment type="caution">
    <text evidence="9">The sequence shown here is derived from an EMBL/GenBank/DDBJ whole genome shotgun (WGS) entry which is preliminary data.</text>
</comment>
<evidence type="ECO:0000256" key="7">
    <source>
        <dbReference type="SAM" id="MobiDB-lite"/>
    </source>
</evidence>
<dbReference type="InterPro" id="IPR000943">
    <property type="entry name" value="RNA_pol_sigma70"/>
</dbReference>
<dbReference type="InterPro" id="IPR007627">
    <property type="entry name" value="RNA_pol_sigma70_r2"/>
</dbReference>
<dbReference type="Gene3D" id="1.10.601.10">
    <property type="entry name" value="RNA Polymerase Primary Sigma Factor"/>
    <property type="match status" value="2"/>
</dbReference>
<comment type="function">
    <text evidence="6">Sigma factors are initiation factors that promote the attachment of RNA polymerase to specific initiation sites and are then released. This sigma factor is the primary sigma factor during exponential growth.</text>
</comment>
<dbReference type="CDD" id="cd06171">
    <property type="entry name" value="Sigma70_r4"/>
    <property type="match status" value="1"/>
</dbReference>
<keyword evidence="4 6" id="KW-0238">DNA-binding</keyword>
<comment type="similarity">
    <text evidence="6">Belongs to the sigma-70 factor family. RpoD/SigA subfamily.</text>
</comment>
<evidence type="ECO:0000256" key="5">
    <source>
        <dbReference type="ARBA" id="ARBA00023163"/>
    </source>
</evidence>
<evidence type="ECO:0000256" key="1">
    <source>
        <dbReference type="ARBA" id="ARBA00022490"/>
    </source>
</evidence>
<dbReference type="NCBIfam" id="TIGR02393">
    <property type="entry name" value="RpoD_Cterm"/>
    <property type="match status" value="1"/>
</dbReference>
<dbReference type="InterPro" id="IPR036388">
    <property type="entry name" value="WH-like_DNA-bd_sf"/>
</dbReference>
<protein>
    <recommendedName>
        <fullName evidence="6">RNA polymerase sigma factor SigA</fullName>
    </recommendedName>
</protein>
<evidence type="ECO:0000313" key="10">
    <source>
        <dbReference type="Proteomes" id="UP001401887"/>
    </source>
</evidence>
<dbReference type="SUPFAM" id="SSF88946">
    <property type="entry name" value="Sigma2 domain of RNA polymerase sigma factors"/>
    <property type="match status" value="1"/>
</dbReference>
<dbReference type="SUPFAM" id="SSF88659">
    <property type="entry name" value="Sigma3 and sigma4 domains of RNA polymerase sigma factors"/>
    <property type="match status" value="2"/>
</dbReference>
<dbReference type="PANTHER" id="PTHR30603">
    <property type="entry name" value="RNA POLYMERASE SIGMA FACTOR RPO"/>
    <property type="match status" value="1"/>
</dbReference>
<dbReference type="InterPro" id="IPR013324">
    <property type="entry name" value="RNA_pol_sigma_r3/r4-like"/>
</dbReference>
<sequence>MAEPTKARARSKAPAPGTPGAPLPEDAPQESKIKTPAQPRSRTQPRSKAAVAAPDTVTESAGSQAADTPAKPARAAKPKATRTATSGPDDEAPAKAAPKKAAPRKTAAQAAPTGEDAAPEAPAKAAPAKKASAKAAAPAKPAKGAPAPTDKPYYAHPSIQEMLKAGRAAGVLSSEEIAAALSVALEAAGLDPESAEAFEDMQLYLAGQNIEVQDLDEDDQEDDLEEEAEAGPAGAAEGGDEEEKYFDDMPRAVSNDPVRQYLHEIGRVPLLTLEEEIALARRIEEGEEARKTLEETGGDLDDRGRRRLMRQMEDGAAARQGLIEANLRLVVSIAKKYTGRGLGFLDLIQEGNQGLIRAVEKFEYRRRYKFSTYATWWIRQAINRAIADQARTIRIPVHMVETINKLTRTARQLQQELSREATYEEIAEAMGPGWDANKVEEVQKVSQEPVSLETPIGDEKDSFYGDFIPDENLDSPVDNAAKTLLSEELEKALSKLTEREALVLKFRKGLVDGREHTLEEVGQRFNVTRERIRQIENKALRKLKYHESRTRKLRDFLD</sequence>
<dbReference type="Pfam" id="PF03979">
    <property type="entry name" value="Sigma70_r1_1"/>
    <property type="match status" value="1"/>
</dbReference>
<evidence type="ECO:0000259" key="8">
    <source>
        <dbReference type="PROSITE" id="PS00716"/>
    </source>
</evidence>
<accession>A0ABP9W1Y6</accession>
<dbReference type="Gene3D" id="1.10.10.10">
    <property type="entry name" value="Winged helix-like DNA-binding domain superfamily/Winged helix DNA-binding domain"/>
    <property type="match status" value="2"/>
</dbReference>
<keyword evidence="10" id="KW-1185">Reference proteome</keyword>
<dbReference type="InterPro" id="IPR009042">
    <property type="entry name" value="RNA_pol_sigma70_r1_2"/>
</dbReference>
<dbReference type="InterPro" id="IPR007624">
    <property type="entry name" value="RNA_pol_sigma70_r3"/>
</dbReference>
<evidence type="ECO:0000256" key="3">
    <source>
        <dbReference type="ARBA" id="ARBA00023082"/>
    </source>
</evidence>
<proteinExistence type="inferred from homology"/>
<keyword evidence="5 6" id="KW-0804">Transcription</keyword>
<dbReference type="InterPro" id="IPR007630">
    <property type="entry name" value="RNA_pol_sigma70_r4"/>
</dbReference>
<dbReference type="InterPro" id="IPR007127">
    <property type="entry name" value="RNA_pol_sigma_70_r1_1"/>
</dbReference>
<dbReference type="HAMAP" id="MF_00963">
    <property type="entry name" value="Sigma70_RpoD_SigA"/>
    <property type="match status" value="1"/>
</dbReference>
<dbReference type="PANTHER" id="PTHR30603:SF60">
    <property type="entry name" value="RNA POLYMERASE SIGMA FACTOR RPOD"/>
    <property type="match status" value="1"/>
</dbReference>
<dbReference type="InterPro" id="IPR012760">
    <property type="entry name" value="RNA_pol_sigma_RpoD_C"/>
</dbReference>
<keyword evidence="3 6" id="KW-0731">Sigma factor</keyword>
<evidence type="ECO:0000256" key="2">
    <source>
        <dbReference type="ARBA" id="ARBA00023015"/>
    </source>
</evidence>
<name>A0ABP9W1Y6_9DEIO</name>
<evidence type="ECO:0000256" key="6">
    <source>
        <dbReference type="HAMAP-Rule" id="MF_00963"/>
    </source>
</evidence>